<name>A0A9Q0RCH7_ANAIG</name>
<feature type="compositionally biased region" description="Basic and acidic residues" evidence="1">
    <location>
        <begin position="108"/>
        <end position="129"/>
    </location>
</feature>
<accession>A0A9Q0RCH7</accession>
<dbReference type="Proteomes" id="UP001149090">
    <property type="component" value="Unassembled WGS sequence"/>
</dbReference>
<evidence type="ECO:0000313" key="2">
    <source>
        <dbReference type="EMBL" id="KAJ5075162.1"/>
    </source>
</evidence>
<keyword evidence="3" id="KW-1185">Reference proteome</keyword>
<dbReference type="AlphaFoldDB" id="A0A9Q0RCH7"/>
<feature type="region of interest" description="Disordered" evidence="1">
    <location>
        <begin position="95"/>
        <end position="139"/>
    </location>
</feature>
<protein>
    <submittedName>
        <fullName evidence="2">Uncharacterized protein</fullName>
    </submittedName>
</protein>
<proteinExistence type="predicted"/>
<evidence type="ECO:0000313" key="3">
    <source>
        <dbReference type="Proteomes" id="UP001149090"/>
    </source>
</evidence>
<reference evidence="2" key="1">
    <citation type="submission" date="2022-10" db="EMBL/GenBank/DDBJ databases">
        <title>Novel sulphate-reducing endosymbionts in the free-living metamonad Anaeramoeba.</title>
        <authorList>
            <person name="Jerlstrom-Hultqvist J."/>
            <person name="Cepicka I."/>
            <person name="Gallot-Lavallee L."/>
            <person name="Salas-Leiva D."/>
            <person name="Curtis B.A."/>
            <person name="Zahonova K."/>
            <person name="Pipaliya S."/>
            <person name="Dacks J."/>
            <person name="Roger A.J."/>
        </authorList>
    </citation>
    <scope>NUCLEOTIDE SEQUENCE</scope>
    <source>
        <strain evidence="2">BMAN</strain>
    </source>
</reference>
<organism evidence="2 3">
    <name type="scientific">Anaeramoeba ignava</name>
    <name type="common">Anaerobic marine amoeba</name>
    <dbReference type="NCBI Taxonomy" id="1746090"/>
    <lineage>
        <taxon>Eukaryota</taxon>
        <taxon>Metamonada</taxon>
        <taxon>Anaeramoebidae</taxon>
        <taxon>Anaeramoeba</taxon>
    </lineage>
</organism>
<comment type="caution">
    <text evidence="2">The sequence shown here is derived from an EMBL/GenBank/DDBJ whole genome shotgun (WGS) entry which is preliminary data.</text>
</comment>
<evidence type="ECO:0000256" key="1">
    <source>
        <dbReference type="SAM" id="MobiDB-lite"/>
    </source>
</evidence>
<sequence length="152" mass="17815">MVSKKSNSKITCSLSTDLEFNCAYPKDDHSSEDDRMKISGSFFLYHLTYNCDPDYDDFANFYFNDFANFYSVYYPENVDPISNVQLSNIVQVPNSQEKISDLDQDPNSIRDQDQDQDQDKDKDKDKDQDSNYDYDYDNESTCLSDSECFKYK</sequence>
<gene>
    <name evidence="2" type="ORF">M0811_07513</name>
</gene>
<dbReference type="EMBL" id="JAPDFW010000066">
    <property type="protein sequence ID" value="KAJ5075162.1"/>
    <property type="molecule type" value="Genomic_DNA"/>
</dbReference>